<dbReference type="OrthoDB" id="7396853at2759"/>
<dbReference type="CDD" id="cd07363">
    <property type="entry name" value="45_DOPA_Dioxygenase"/>
    <property type="match status" value="1"/>
</dbReference>
<dbReference type="InterPro" id="IPR004183">
    <property type="entry name" value="Xdiol_dOase_suB"/>
</dbReference>
<accession>A0A317WWD8</accession>
<keyword evidence="9" id="KW-1185">Reference proteome</keyword>
<name>A0A317WWD8_9EURO</name>
<comment type="caution">
    <text evidence="8">The sequence shown here is derived from an EMBL/GenBank/DDBJ whole genome shotgun (WGS) entry which is preliminary data.</text>
</comment>
<feature type="compositionally biased region" description="Basic and acidic residues" evidence="6">
    <location>
        <begin position="296"/>
        <end position="308"/>
    </location>
</feature>
<protein>
    <submittedName>
        <fullName evidence="8">LigB subunit of an aromatic-ring-opening dioxygenase LigAB</fullName>
    </submittedName>
</protein>
<dbReference type="VEuPathDB" id="FungiDB:BO70DRAFT_76135"/>
<sequence length="335" mass="37391">MGLTPVHFFSHGSPMMLCQTTASSEYWRKCGEEALAQKVKGIVMMSSHWTTSTPSIHISTNPSPNLIPIPFLPRDTYTSLPSQIPTDLPTAHRIIALLSAANIPTTPDPTYNYQVDVYIPLLHMFPIPTTIPPVTILSTPITPTSPHFHLLTGQALRLLRQENYLLLSTGGTVHNLYRNRWMSLLRYRDSLAQETPPEGWALEFRGAVEDVFTRNIDFTEVYDCTNKKNDDDDNAGMWKSGTGRGRSAGLAGRVMRLMKHPRFREAHATDEHFLPVVWGAGAVGGFFGDGDGIDGEGDRNRKDTEKREREKAVLGAETWELGNMANLQFTVGRWG</sequence>
<keyword evidence="8" id="KW-0223">Dioxygenase</keyword>
<dbReference type="Proteomes" id="UP000247233">
    <property type="component" value="Unassembled WGS sequence"/>
</dbReference>
<dbReference type="GO" id="GO:0016702">
    <property type="term" value="F:oxidoreductase activity, acting on single donors with incorporation of molecular oxygen, incorporation of two atoms of oxygen"/>
    <property type="evidence" value="ECO:0007669"/>
    <property type="project" value="UniProtKB-ARBA"/>
</dbReference>
<evidence type="ECO:0000256" key="3">
    <source>
        <dbReference type="ARBA" id="ARBA00022723"/>
    </source>
</evidence>
<proteinExistence type="inferred from homology"/>
<feature type="domain" description="Extradiol ring-cleavage dioxygenase class III enzyme subunit B" evidence="7">
    <location>
        <begin position="6"/>
        <end position="182"/>
    </location>
</feature>
<keyword evidence="5" id="KW-0560">Oxidoreductase</keyword>
<dbReference type="EMBL" id="MSFL01000002">
    <property type="protein sequence ID" value="PWY90706.1"/>
    <property type="molecule type" value="Genomic_DNA"/>
</dbReference>
<organism evidence="8 9">
    <name type="scientific">Aspergillus heteromorphus CBS 117.55</name>
    <dbReference type="NCBI Taxonomy" id="1448321"/>
    <lineage>
        <taxon>Eukaryota</taxon>
        <taxon>Fungi</taxon>
        <taxon>Dikarya</taxon>
        <taxon>Ascomycota</taxon>
        <taxon>Pezizomycotina</taxon>
        <taxon>Eurotiomycetes</taxon>
        <taxon>Eurotiomycetidae</taxon>
        <taxon>Eurotiales</taxon>
        <taxon>Aspergillaceae</taxon>
        <taxon>Aspergillus</taxon>
        <taxon>Aspergillus subgen. Circumdati</taxon>
    </lineage>
</organism>
<dbReference type="SUPFAM" id="SSF53213">
    <property type="entry name" value="LigB-like"/>
    <property type="match status" value="2"/>
</dbReference>
<keyword evidence="4" id="KW-0862">Zinc</keyword>
<dbReference type="Gene3D" id="3.40.830.10">
    <property type="entry name" value="LigB-like"/>
    <property type="match status" value="1"/>
</dbReference>
<dbReference type="InterPro" id="IPR014436">
    <property type="entry name" value="Extradiol_dOase_DODA"/>
</dbReference>
<evidence type="ECO:0000313" key="8">
    <source>
        <dbReference type="EMBL" id="PWY90706.1"/>
    </source>
</evidence>
<dbReference type="PANTHER" id="PTHR30096:SF1">
    <property type="entry name" value="AROMATIC RING-OPENING DIOXYGENASE FAMILY PROTEIN (AFU_ORTHOLOGUE AFUA_7G00640)"/>
    <property type="match status" value="1"/>
</dbReference>
<evidence type="ECO:0000256" key="6">
    <source>
        <dbReference type="SAM" id="MobiDB-lite"/>
    </source>
</evidence>
<evidence type="ECO:0000256" key="5">
    <source>
        <dbReference type="ARBA" id="ARBA00023002"/>
    </source>
</evidence>
<dbReference type="GO" id="GO:0008270">
    <property type="term" value="F:zinc ion binding"/>
    <property type="evidence" value="ECO:0007669"/>
    <property type="project" value="InterPro"/>
</dbReference>
<dbReference type="AlphaFoldDB" id="A0A317WWD8"/>
<dbReference type="STRING" id="1448321.A0A317WWD8"/>
<comment type="cofactor">
    <cofactor evidence="1">
        <name>Zn(2+)</name>
        <dbReference type="ChEBI" id="CHEBI:29105"/>
    </cofactor>
</comment>
<dbReference type="Pfam" id="PF02900">
    <property type="entry name" value="LigB"/>
    <property type="match status" value="1"/>
</dbReference>
<dbReference type="RefSeq" id="XP_025403149.1">
    <property type="nucleotide sequence ID" value="XM_025548696.1"/>
</dbReference>
<evidence type="ECO:0000256" key="4">
    <source>
        <dbReference type="ARBA" id="ARBA00022833"/>
    </source>
</evidence>
<evidence type="ECO:0000313" key="9">
    <source>
        <dbReference type="Proteomes" id="UP000247233"/>
    </source>
</evidence>
<dbReference type="GeneID" id="37070933"/>
<comment type="similarity">
    <text evidence="2">Belongs to the DODA-type extradiol aromatic ring-opening dioxygenase family.</text>
</comment>
<reference evidence="8 9" key="1">
    <citation type="submission" date="2016-12" db="EMBL/GenBank/DDBJ databases">
        <title>The genomes of Aspergillus section Nigri reveals drivers in fungal speciation.</title>
        <authorList>
            <consortium name="DOE Joint Genome Institute"/>
            <person name="Vesth T.C."/>
            <person name="Nybo J."/>
            <person name="Theobald S."/>
            <person name="Brandl J."/>
            <person name="Frisvad J.C."/>
            <person name="Nielsen K.F."/>
            <person name="Lyhne E.K."/>
            <person name="Kogle M.E."/>
            <person name="Kuo A."/>
            <person name="Riley R."/>
            <person name="Clum A."/>
            <person name="Nolan M."/>
            <person name="Lipzen A."/>
            <person name="Salamov A."/>
            <person name="Henrissat B."/>
            <person name="Wiebenga A."/>
            <person name="De Vries R.P."/>
            <person name="Grigoriev I.V."/>
            <person name="Mortensen U.H."/>
            <person name="Andersen M.R."/>
            <person name="Baker S.E."/>
        </authorList>
    </citation>
    <scope>NUCLEOTIDE SEQUENCE [LARGE SCALE GENOMIC DNA]</scope>
    <source>
        <strain evidence="8 9">CBS 117.55</strain>
    </source>
</reference>
<feature type="region of interest" description="Disordered" evidence="6">
    <location>
        <begin position="289"/>
        <end position="308"/>
    </location>
</feature>
<evidence type="ECO:0000256" key="1">
    <source>
        <dbReference type="ARBA" id="ARBA00001947"/>
    </source>
</evidence>
<evidence type="ECO:0000256" key="2">
    <source>
        <dbReference type="ARBA" id="ARBA00007581"/>
    </source>
</evidence>
<evidence type="ECO:0000259" key="7">
    <source>
        <dbReference type="Pfam" id="PF02900"/>
    </source>
</evidence>
<keyword evidence="3" id="KW-0479">Metal-binding</keyword>
<gene>
    <name evidence="8" type="ORF">BO70DRAFT_76135</name>
</gene>
<dbReference type="GO" id="GO:0008198">
    <property type="term" value="F:ferrous iron binding"/>
    <property type="evidence" value="ECO:0007669"/>
    <property type="project" value="InterPro"/>
</dbReference>
<dbReference type="PANTHER" id="PTHR30096">
    <property type="entry name" value="4,5-DOPA DIOXYGENASE EXTRADIOL-LIKE PROTEIN"/>
    <property type="match status" value="1"/>
</dbReference>